<sequence>MSTHTDPEITAFVLHIGATNPSGGFDHPIWPRLSSWANHHMDGLLLYFYESPEFLAPLVQSLGLNPATETLPEPDARLSHVRVDLKDDQPELLLRRLSFDPDAGVTHLLGLNASRLLFSITVEDDENFAVFYLTGEEAVDLGKALDGHLEGNAEVCTAHRQEILAMLDGHSSWLPLQDPSIAQG</sequence>
<accession>A0ABY7H7A9</accession>
<protein>
    <submittedName>
        <fullName evidence="1">Uncharacterized protein</fullName>
    </submittedName>
</protein>
<proteinExistence type="predicted"/>
<name>A0ABY7H7A9_9BACT</name>
<reference evidence="1" key="1">
    <citation type="submission" date="2022-11" db="EMBL/GenBank/DDBJ databases">
        <title>Minimal conservation of predation-associated metabolite biosynthetic gene clusters underscores biosynthetic potential of Myxococcota including descriptions for ten novel species: Archangium lansinium sp. nov., Myxococcus landrumus sp. nov., Nannocystis bai.</title>
        <authorList>
            <person name="Ahearne A."/>
            <person name="Stevens C."/>
            <person name="Dowd S."/>
        </authorList>
    </citation>
    <scope>NUCLEOTIDE SEQUENCE</scope>
    <source>
        <strain evidence="1">Fl3</strain>
    </source>
</reference>
<organism evidence="1 2">
    <name type="scientific">Nannocystis punicea</name>
    <dbReference type="NCBI Taxonomy" id="2995304"/>
    <lineage>
        <taxon>Bacteria</taxon>
        <taxon>Pseudomonadati</taxon>
        <taxon>Myxococcota</taxon>
        <taxon>Polyangia</taxon>
        <taxon>Nannocystales</taxon>
        <taxon>Nannocystaceae</taxon>
        <taxon>Nannocystis</taxon>
    </lineage>
</organism>
<dbReference type="Proteomes" id="UP001164459">
    <property type="component" value="Chromosome"/>
</dbReference>
<gene>
    <name evidence="1" type="ORF">O0S08_02310</name>
</gene>
<dbReference type="RefSeq" id="WP_269037304.1">
    <property type="nucleotide sequence ID" value="NZ_CP114040.1"/>
</dbReference>
<evidence type="ECO:0000313" key="1">
    <source>
        <dbReference type="EMBL" id="WAS94970.1"/>
    </source>
</evidence>
<keyword evidence="2" id="KW-1185">Reference proteome</keyword>
<evidence type="ECO:0000313" key="2">
    <source>
        <dbReference type="Proteomes" id="UP001164459"/>
    </source>
</evidence>
<dbReference type="EMBL" id="CP114040">
    <property type="protein sequence ID" value="WAS94970.1"/>
    <property type="molecule type" value="Genomic_DNA"/>
</dbReference>